<name>A0A6S6TJK0_9GAMM</name>
<evidence type="ECO:0000313" key="1">
    <source>
        <dbReference type="EMBL" id="CAA6819524.1"/>
    </source>
</evidence>
<dbReference type="AlphaFoldDB" id="A0A6S6TJK0"/>
<sequence>MHRSGFPISLRCGFFSCASGYNCILGWCVLRQYSFGGFKKEHPEVTSSGQFARTWSVLCFSGFVAHASASLRLGPRFRNKSPKNSGVCRWWLSGRLCCAALAAGVDRLGLVAPALKSSSRFRCENNPPEFRPYCPAMKLRRGRNADNFRCSRFFRPWLRCH</sequence>
<proteinExistence type="predicted"/>
<reference evidence="1" key="1">
    <citation type="submission" date="2020-01" db="EMBL/GenBank/DDBJ databases">
        <authorList>
            <person name="Meier V. D."/>
            <person name="Meier V D."/>
        </authorList>
    </citation>
    <scope>NUCLEOTIDE SEQUENCE</scope>
    <source>
        <strain evidence="1">HLG_WM_MAG_08</strain>
    </source>
</reference>
<protein>
    <submittedName>
        <fullName evidence="1">Uncharacterized protein</fullName>
    </submittedName>
</protein>
<gene>
    <name evidence="1" type="ORF">HELGO_WM51636</name>
</gene>
<organism evidence="1">
    <name type="scientific">uncultured Thiotrichaceae bacterium</name>
    <dbReference type="NCBI Taxonomy" id="298394"/>
    <lineage>
        <taxon>Bacteria</taxon>
        <taxon>Pseudomonadati</taxon>
        <taxon>Pseudomonadota</taxon>
        <taxon>Gammaproteobacteria</taxon>
        <taxon>Thiotrichales</taxon>
        <taxon>Thiotrichaceae</taxon>
        <taxon>environmental samples</taxon>
    </lineage>
</organism>
<accession>A0A6S6TJK0</accession>
<dbReference type="EMBL" id="CACVAV010000301">
    <property type="protein sequence ID" value="CAA6819524.1"/>
    <property type="molecule type" value="Genomic_DNA"/>
</dbReference>